<reference evidence="14" key="1">
    <citation type="submission" date="2022-12" db="EMBL/GenBank/DDBJ databases">
        <title>Draft genome assemblies for two species of Escallonia (Escalloniales).</title>
        <authorList>
            <person name="Chanderbali A."/>
            <person name="Dervinis C."/>
            <person name="Anghel I."/>
            <person name="Soltis D."/>
            <person name="Soltis P."/>
            <person name="Zapata F."/>
        </authorList>
    </citation>
    <scope>NUCLEOTIDE SEQUENCE</scope>
    <source>
        <strain evidence="14">UCBG64.0493</strain>
        <tissue evidence="14">Leaf</tissue>
    </source>
</reference>
<evidence type="ECO:0000256" key="6">
    <source>
        <dbReference type="ARBA" id="ARBA00022763"/>
    </source>
</evidence>
<dbReference type="GO" id="GO:0008270">
    <property type="term" value="F:zinc ion binding"/>
    <property type="evidence" value="ECO:0007669"/>
    <property type="project" value="UniProtKB-KW"/>
</dbReference>
<dbReference type="PANTHER" id="PTHR23328">
    <property type="entry name" value="RING-TYPE DOMAIN-CONTAINING PROTEIN"/>
    <property type="match status" value="1"/>
</dbReference>
<dbReference type="EC" id="2.3.2.27" evidence="3"/>
<accession>A0AA89AH14</accession>
<feature type="region of interest" description="Disordered" evidence="12">
    <location>
        <begin position="230"/>
        <end position="276"/>
    </location>
</feature>
<evidence type="ECO:0000256" key="5">
    <source>
        <dbReference type="ARBA" id="ARBA00022723"/>
    </source>
</evidence>
<feature type="domain" description="RING-type" evidence="13">
    <location>
        <begin position="129"/>
        <end position="168"/>
    </location>
</feature>
<evidence type="ECO:0000313" key="15">
    <source>
        <dbReference type="Proteomes" id="UP001188597"/>
    </source>
</evidence>
<dbReference type="GO" id="GO:0005634">
    <property type="term" value="C:nucleus"/>
    <property type="evidence" value="ECO:0007669"/>
    <property type="project" value="UniProtKB-SubCell"/>
</dbReference>
<comment type="caution">
    <text evidence="14">The sequence shown here is derived from an EMBL/GenBank/DDBJ whole genome shotgun (WGS) entry which is preliminary data.</text>
</comment>
<evidence type="ECO:0000256" key="3">
    <source>
        <dbReference type="ARBA" id="ARBA00012483"/>
    </source>
</evidence>
<dbReference type="InterPro" id="IPR013083">
    <property type="entry name" value="Znf_RING/FYVE/PHD"/>
</dbReference>
<gene>
    <name evidence="14" type="ORF">RJ639_020252</name>
</gene>
<feature type="region of interest" description="Disordered" evidence="12">
    <location>
        <begin position="1"/>
        <end position="20"/>
    </location>
</feature>
<dbReference type="Proteomes" id="UP001188597">
    <property type="component" value="Unassembled WGS sequence"/>
</dbReference>
<name>A0AA89AH14_9ASTE</name>
<keyword evidence="15" id="KW-1185">Reference proteome</keyword>
<dbReference type="InterPro" id="IPR051657">
    <property type="entry name" value="RNF168/RNF169_E3_ubiq-ligase"/>
</dbReference>
<evidence type="ECO:0000256" key="8">
    <source>
        <dbReference type="ARBA" id="ARBA00022786"/>
    </source>
</evidence>
<feature type="compositionally biased region" description="Basic and acidic residues" evidence="12">
    <location>
        <begin position="77"/>
        <end position="102"/>
    </location>
</feature>
<evidence type="ECO:0000256" key="12">
    <source>
        <dbReference type="SAM" id="MobiDB-lite"/>
    </source>
</evidence>
<evidence type="ECO:0000313" key="14">
    <source>
        <dbReference type="EMBL" id="KAK3001847.1"/>
    </source>
</evidence>
<evidence type="ECO:0000259" key="13">
    <source>
        <dbReference type="PROSITE" id="PS50089"/>
    </source>
</evidence>
<dbReference type="AlphaFoldDB" id="A0AA89AH14"/>
<dbReference type="Pfam" id="PF00097">
    <property type="entry name" value="zf-C3HC4"/>
    <property type="match status" value="1"/>
</dbReference>
<proteinExistence type="predicted"/>
<keyword evidence="4" id="KW-0808">Transferase</keyword>
<dbReference type="PROSITE" id="PS00518">
    <property type="entry name" value="ZF_RING_1"/>
    <property type="match status" value="1"/>
</dbReference>
<evidence type="ECO:0000256" key="7">
    <source>
        <dbReference type="ARBA" id="ARBA00022771"/>
    </source>
</evidence>
<evidence type="ECO:0000256" key="10">
    <source>
        <dbReference type="ARBA" id="ARBA00023242"/>
    </source>
</evidence>
<dbReference type="EMBL" id="JAVXUP010002702">
    <property type="protein sequence ID" value="KAK3001847.1"/>
    <property type="molecule type" value="Genomic_DNA"/>
</dbReference>
<evidence type="ECO:0000256" key="2">
    <source>
        <dbReference type="ARBA" id="ARBA00004123"/>
    </source>
</evidence>
<dbReference type="GO" id="GO:0031491">
    <property type="term" value="F:nucleosome binding"/>
    <property type="evidence" value="ECO:0007669"/>
    <property type="project" value="TreeGrafter"/>
</dbReference>
<evidence type="ECO:0000256" key="4">
    <source>
        <dbReference type="ARBA" id="ARBA00022679"/>
    </source>
</evidence>
<keyword evidence="9" id="KW-0862">Zinc</keyword>
<keyword evidence="7 11" id="KW-0863">Zinc-finger</keyword>
<dbReference type="GO" id="GO:0035861">
    <property type="term" value="C:site of double-strand break"/>
    <property type="evidence" value="ECO:0007669"/>
    <property type="project" value="TreeGrafter"/>
</dbReference>
<dbReference type="InterPro" id="IPR017907">
    <property type="entry name" value="Znf_RING_CS"/>
</dbReference>
<dbReference type="PROSITE" id="PS50089">
    <property type="entry name" value="ZF_RING_2"/>
    <property type="match status" value="1"/>
</dbReference>
<dbReference type="GO" id="GO:0061630">
    <property type="term" value="F:ubiquitin protein ligase activity"/>
    <property type="evidence" value="ECO:0007669"/>
    <property type="project" value="UniProtKB-EC"/>
</dbReference>
<dbReference type="Gene3D" id="3.30.40.10">
    <property type="entry name" value="Zinc/RING finger domain, C3HC4 (zinc finger)"/>
    <property type="match status" value="1"/>
</dbReference>
<evidence type="ECO:0000256" key="9">
    <source>
        <dbReference type="ARBA" id="ARBA00022833"/>
    </source>
</evidence>
<dbReference type="GO" id="GO:0006302">
    <property type="term" value="P:double-strand break repair"/>
    <property type="evidence" value="ECO:0007669"/>
    <property type="project" value="TreeGrafter"/>
</dbReference>
<evidence type="ECO:0000256" key="11">
    <source>
        <dbReference type="PROSITE-ProRule" id="PRU00175"/>
    </source>
</evidence>
<keyword evidence="5" id="KW-0479">Metal-binding</keyword>
<dbReference type="InterPro" id="IPR001841">
    <property type="entry name" value="Znf_RING"/>
</dbReference>
<protein>
    <recommendedName>
        <fullName evidence="3">RING-type E3 ubiquitin transferase</fullName>
        <ecNumber evidence="3">2.3.2.27</ecNumber>
    </recommendedName>
</protein>
<evidence type="ECO:0000256" key="1">
    <source>
        <dbReference type="ARBA" id="ARBA00000900"/>
    </source>
</evidence>
<dbReference type="SMART" id="SM00184">
    <property type="entry name" value="RING"/>
    <property type="match status" value="1"/>
</dbReference>
<comment type="catalytic activity">
    <reaction evidence="1">
        <text>S-ubiquitinyl-[E2 ubiquitin-conjugating enzyme]-L-cysteine + [acceptor protein]-L-lysine = [E2 ubiquitin-conjugating enzyme]-L-cysteine + N(6)-ubiquitinyl-[acceptor protein]-L-lysine.</text>
        <dbReference type="EC" id="2.3.2.27"/>
    </reaction>
</comment>
<feature type="region of interest" description="Disordered" evidence="12">
    <location>
        <begin position="74"/>
        <end position="102"/>
    </location>
</feature>
<dbReference type="PANTHER" id="PTHR23328:SF0">
    <property type="entry name" value="RING-TYPE DOMAIN-CONTAINING PROTEIN"/>
    <property type="match status" value="1"/>
</dbReference>
<dbReference type="SUPFAM" id="SSF57850">
    <property type="entry name" value="RING/U-box"/>
    <property type="match status" value="1"/>
</dbReference>
<comment type="subcellular location">
    <subcellularLocation>
        <location evidence="2">Nucleus</location>
    </subcellularLocation>
</comment>
<sequence>MVNVEQKHSPQIPKLLSPIQSGPAEINGQRVDPIFSPRFRSVVAMAGWDEEALLMASLRMSPASIPAVLLNLDDDESPKKDREENKKELKIEQNDKKMEDGEKHALNSAVSCSSSDFPCMDRLREELSCAICLEICFEPSTTACGHSFCKKCLRSAADKCGKRCPKCRQLISNGRSCKVNTVLWNTIQLLFPKEVEARKATGVLNSPEAEHVSPVRVSRYSVRNRTIEALNSPEGGSHSMERRRRSSQNIGIRIVRPLQDGVSSSRGDGTTRRRRGEVLPVQNEDAALALRLQREEFMVAFRGSDEQHRLARANLRAMATRAMNGRIRNRAT</sequence>
<keyword evidence="6" id="KW-0227">DNA damage</keyword>
<dbReference type="InterPro" id="IPR018957">
    <property type="entry name" value="Znf_C3HC4_RING-type"/>
</dbReference>
<keyword evidence="10" id="KW-0539">Nucleus</keyword>
<organism evidence="14 15">
    <name type="scientific">Escallonia herrerae</name>
    <dbReference type="NCBI Taxonomy" id="1293975"/>
    <lineage>
        <taxon>Eukaryota</taxon>
        <taxon>Viridiplantae</taxon>
        <taxon>Streptophyta</taxon>
        <taxon>Embryophyta</taxon>
        <taxon>Tracheophyta</taxon>
        <taxon>Spermatophyta</taxon>
        <taxon>Magnoliopsida</taxon>
        <taxon>eudicotyledons</taxon>
        <taxon>Gunneridae</taxon>
        <taxon>Pentapetalae</taxon>
        <taxon>asterids</taxon>
        <taxon>campanulids</taxon>
        <taxon>Escalloniales</taxon>
        <taxon>Escalloniaceae</taxon>
        <taxon>Escallonia</taxon>
    </lineage>
</organism>
<keyword evidence="8" id="KW-0833">Ubl conjugation pathway</keyword>